<dbReference type="PANTHER" id="PTHR23502:SF173">
    <property type="entry name" value="MFS-MULTIDRUG-RESISTANCE TRANSPORTER-RELATED"/>
    <property type="match status" value="1"/>
</dbReference>
<feature type="transmembrane region" description="Helical" evidence="6">
    <location>
        <begin position="366"/>
        <end position="385"/>
    </location>
</feature>
<comment type="subcellular location">
    <subcellularLocation>
        <location evidence="1">Membrane</location>
        <topology evidence="1">Multi-pass membrane protein</topology>
    </subcellularLocation>
</comment>
<reference evidence="9" key="1">
    <citation type="submission" date="2024-04" db="EMBL/GenBank/DDBJ databases">
        <authorList>
            <person name="Shaw F."/>
            <person name="Minotto A."/>
        </authorList>
    </citation>
    <scope>NUCLEOTIDE SEQUENCE [LARGE SCALE GENOMIC DNA]</scope>
</reference>
<feature type="transmembrane region" description="Helical" evidence="6">
    <location>
        <begin position="467"/>
        <end position="489"/>
    </location>
</feature>
<evidence type="ECO:0000256" key="1">
    <source>
        <dbReference type="ARBA" id="ARBA00004141"/>
    </source>
</evidence>
<keyword evidence="4 6" id="KW-0472">Membrane</keyword>
<evidence type="ECO:0000256" key="4">
    <source>
        <dbReference type="ARBA" id="ARBA00023136"/>
    </source>
</evidence>
<evidence type="ECO:0000259" key="7">
    <source>
        <dbReference type="PROSITE" id="PS50850"/>
    </source>
</evidence>
<dbReference type="Gene3D" id="1.20.1250.20">
    <property type="entry name" value="MFS general substrate transporter like domains"/>
    <property type="match status" value="1"/>
</dbReference>
<feature type="transmembrane region" description="Helical" evidence="6">
    <location>
        <begin position="187"/>
        <end position="208"/>
    </location>
</feature>
<feature type="transmembrane region" description="Helical" evidence="6">
    <location>
        <begin position="501"/>
        <end position="520"/>
    </location>
</feature>
<evidence type="ECO:0000256" key="2">
    <source>
        <dbReference type="ARBA" id="ARBA00022692"/>
    </source>
</evidence>
<dbReference type="PROSITE" id="PS50850">
    <property type="entry name" value="MFS"/>
    <property type="match status" value="1"/>
</dbReference>
<keyword evidence="2 6" id="KW-0812">Transmembrane</keyword>
<feature type="region of interest" description="Disordered" evidence="5">
    <location>
        <begin position="1"/>
        <end position="22"/>
    </location>
</feature>
<evidence type="ECO:0000313" key="9">
    <source>
        <dbReference type="Proteomes" id="UP001497453"/>
    </source>
</evidence>
<evidence type="ECO:0000256" key="6">
    <source>
        <dbReference type="SAM" id="Phobius"/>
    </source>
</evidence>
<sequence>MTHSTLPSDRSTLSASNSKAPSIASIAREDIFAVTETVKEPTLHDDHNADKDRIDDLSIYASIKEDSFVDADFLVRFDENDPENPLNWSLTKRWVITLVAAFLILNATIASSVPAGVLPQMQVHFGFSREVGALCLSLFVLGFAVGPILWGPMSEDFGRQPVSLISFPLFIGTQIGCALSPNTASILIFRFLGGVFGASYLTTSGGIIADMFDGKLRGRALGAFSLAPFAGPSLAPLISGWMSVAGVGWQWVFWMQSIYGGVCLFLVLVAQPETYKPILLVHKARLMRKQTKDGRWWAPLERKHHPLPQRIQLILTRPFQMLATEPMLVALTVYLSFAYGVIYLLFEAYPIVFTVGHQLNAGISSLTYLPVPIGGAMACILYFIFFDPKYQHAVETYHPLPPPPEYRLPTSLYGSVLMPISFFWFAWTSYPSISFWAPMMAGLPLGMAVVLLYLGLYSYMFDAYTNYAASALAATVITRSFFGAGFPLFATQMYEKLTPRWASTLLAIVSLVMAPVPFVLQKYGPTLRARSKNAPQSVRSVGMNRRLSKEQSV</sequence>
<dbReference type="InterPro" id="IPR020846">
    <property type="entry name" value="MFS_dom"/>
</dbReference>
<dbReference type="InterPro" id="IPR011701">
    <property type="entry name" value="MFS"/>
</dbReference>
<keyword evidence="9" id="KW-1185">Reference proteome</keyword>
<feature type="transmembrane region" description="Helical" evidence="6">
    <location>
        <begin position="131"/>
        <end position="150"/>
    </location>
</feature>
<dbReference type="Pfam" id="PF07690">
    <property type="entry name" value="MFS_1"/>
    <property type="match status" value="1"/>
</dbReference>
<feature type="transmembrane region" description="Helical" evidence="6">
    <location>
        <begin position="406"/>
        <end position="427"/>
    </location>
</feature>
<feature type="transmembrane region" description="Helical" evidence="6">
    <location>
        <begin position="327"/>
        <end position="346"/>
    </location>
</feature>
<dbReference type="Proteomes" id="UP001497453">
    <property type="component" value="Chromosome 7"/>
</dbReference>
<feature type="transmembrane region" description="Helical" evidence="6">
    <location>
        <begin position="433"/>
        <end position="455"/>
    </location>
</feature>
<feature type="compositionally biased region" description="Polar residues" evidence="5">
    <location>
        <begin position="1"/>
        <end position="20"/>
    </location>
</feature>
<evidence type="ECO:0000256" key="5">
    <source>
        <dbReference type="SAM" id="MobiDB-lite"/>
    </source>
</evidence>
<feature type="transmembrane region" description="Helical" evidence="6">
    <location>
        <begin position="251"/>
        <end position="270"/>
    </location>
</feature>
<dbReference type="PANTHER" id="PTHR23502">
    <property type="entry name" value="MAJOR FACILITATOR SUPERFAMILY"/>
    <property type="match status" value="1"/>
</dbReference>
<feature type="domain" description="Major facilitator superfamily (MFS) profile" evidence="7">
    <location>
        <begin position="96"/>
        <end position="527"/>
    </location>
</feature>
<gene>
    <name evidence="8" type="ORF">GFSPODELE1_LOCUS9072</name>
</gene>
<evidence type="ECO:0000256" key="3">
    <source>
        <dbReference type="ARBA" id="ARBA00022989"/>
    </source>
</evidence>
<dbReference type="SUPFAM" id="SSF103473">
    <property type="entry name" value="MFS general substrate transporter"/>
    <property type="match status" value="1"/>
</dbReference>
<dbReference type="EMBL" id="OZ037950">
    <property type="protein sequence ID" value="CAL1712931.1"/>
    <property type="molecule type" value="Genomic_DNA"/>
</dbReference>
<dbReference type="InterPro" id="IPR036259">
    <property type="entry name" value="MFS_trans_sf"/>
</dbReference>
<accession>A0ABP1DYQ3</accession>
<keyword evidence="3 6" id="KW-1133">Transmembrane helix</keyword>
<organism evidence="8 9">
    <name type="scientific">Somion occarium</name>
    <dbReference type="NCBI Taxonomy" id="3059160"/>
    <lineage>
        <taxon>Eukaryota</taxon>
        <taxon>Fungi</taxon>
        <taxon>Dikarya</taxon>
        <taxon>Basidiomycota</taxon>
        <taxon>Agaricomycotina</taxon>
        <taxon>Agaricomycetes</taxon>
        <taxon>Polyporales</taxon>
        <taxon>Cerrenaceae</taxon>
        <taxon>Somion</taxon>
    </lineage>
</organism>
<name>A0ABP1DYQ3_9APHY</name>
<dbReference type="CDD" id="cd17323">
    <property type="entry name" value="MFS_Tpo1_MDR_like"/>
    <property type="match status" value="1"/>
</dbReference>
<protein>
    <recommendedName>
        <fullName evidence="7">Major facilitator superfamily (MFS) profile domain-containing protein</fullName>
    </recommendedName>
</protein>
<feature type="transmembrane region" description="Helical" evidence="6">
    <location>
        <begin position="94"/>
        <end position="119"/>
    </location>
</feature>
<feature type="transmembrane region" description="Helical" evidence="6">
    <location>
        <begin position="220"/>
        <end position="239"/>
    </location>
</feature>
<proteinExistence type="predicted"/>
<evidence type="ECO:0000313" key="8">
    <source>
        <dbReference type="EMBL" id="CAL1712931.1"/>
    </source>
</evidence>